<organism evidence="12 13">
    <name type="scientific">Leptotrombidium deliense</name>
    <dbReference type="NCBI Taxonomy" id="299467"/>
    <lineage>
        <taxon>Eukaryota</taxon>
        <taxon>Metazoa</taxon>
        <taxon>Ecdysozoa</taxon>
        <taxon>Arthropoda</taxon>
        <taxon>Chelicerata</taxon>
        <taxon>Arachnida</taxon>
        <taxon>Acari</taxon>
        <taxon>Acariformes</taxon>
        <taxon>Trombidiformes</taxon>
        <taxon>Prostigmata</taxon>
        <taxon>Anystina</taxon>
        <taxon>Parasitengona</taxon>
        <taxon>Trombiculoidea</taxon>
        <taxon>Trombiculidae</taxon>
        <taxon>Leptotrombidium</taxon>
    </lineage>
</organism>
<dbReference type="STRING" id="299467.A0A443SR25"/>
<gene>
    <name evidence="12" type="ORF">B4U80_05013</name>
</gene>
<reference evidence="12 13" key="1">
    <citation type="journal article" date="2018" name="Gigascience">
        <title>Genomes of trombidid mites reveal novel predicted allergens and laterally-transferred genes associated with secondary metabolism.</title>
        <authorList>
            <person name="Dong X."/>
            <person name="Chaisiri K."/>
            <person name="Xia D."/>
            <person name="Armstrong S.D."/>
            <person name="Fang Y."/>
            <person name="Donnelly M.J."/>
            <person name="Kadowaki T."/>
            <person name="McGarry J.W."/>
            <person name="Darby A.C."/>
            <person name="Makepeace B.L."/>
        </authorList>
    </citation>
    <scope>NUCLEOTIDE SEQUENCE [LARGE SCALE GENOMIC DNA]</scope>
    <source>
        <strain evidence="12">UoL-UT</strain>
    </source>
</reference>
<evidence type="ECO:0000259" key="11">
    <source>
        <dbReference type="Pfam" id="PF07993"/>
    </source>
</evidence>
<keyword evidence="3 9" id="KW-0444">Lipid biosynthesis</keyword>
<evidence type="ECO:0000256" key="1">
    <source>
        <dbReference type="ARBA" id="ARBA00004141"/>
    </source>
</evidence>
<dbReference type="PANTHER" id="PTHR11011:SF116">
    <property type="entry name" value="FATTY ACYL-COA REDUCTASE CG5065-RELATED"/>
    <property type="match status" value="1"/>
</dbReference>
<dbReference type="PANTHER" id="PTHR11011">
    <property type="entry name" value="MALE STERILITY PROTEIN 2-RELATED"/>
    <property type="match status" value="1"/>
</dbReference>
<dbReference type="EC" id="1.2.1.84" evidence="9"/>
<keyword evidence="4" id="KW-0812">Transmembrane</keyword>
<evidence type="ECO:0000256" key="9">
    <source>
        <dbReference type="RuleBase" id="RU363097"/>
    </source>
</evidence>
<evidence type="ECO:0000256" key="7">
    <source>
        <dbReference type="ARBA" id="ARBA00023136"/>
    </source>
</evidence>
<dbReference type="GO" id="GO:0005777">
    <property type="term" value="C:peroxisome"/>
    <property type="evidence" value="ECO:0007669"/>
    <property type="project" value="TreeGrafter"/>
</dbReference>
<comment type="subcellular location">
    <subcellularLocation>
        <location evidence="1">Membrane</location>
        <topology evidence="1">Multi-pass membrane protein</topology>
    </subcellularLocation>
</comment>
<evidence type="ECO:0000256" key="2">
    <source>
        <dbReference type="ARBA" id="ARBA00005928"/>
    </source>
</evidence>
<evidence type="ECO:0000256" key="5">
    <source>
        <dbReference type="ARBA" id="ARBA00022989"/>
    </source>
</evidence>
<dbReference type="GO" id="GO:0016020">
    <property type="term" value="C:membrane"/>
    <property type="evidence" value="ECO:0007669"/>
    <property type="project" value="UniProtKB-SubCell"/>
</dbReference>
<evidence type="ECO:0000256" key="8">
    <source>
        <dbReference type="ARBA" id="ARBA00052530"/>
    </source>
</evidence>
<dbReference type="VEuPathDB" id="VectorBase:LDEU002044"/>
<dbReference type="OrthoDB" id="429813at2759"/>
<dbReference type="EMBL" id="NCKV01000686">
    <property type="protein sequence ID" value="RWS29996.1"/>
    <property type="molecule type" value="Genomic_DNA"/>
</dbReference>
<feature type="domain" description="Fatty acyl-CoA reductase C-terminal" evidence="10">
    <location>
        <begin position="369"/>
        <end position="458"/>
    </location>
</feature>
<comment type="similarity">
    <text evidence="2 9">Belongs to the fatty acyl-CoA reductase family.</text>
</comment>
<dbReference type="Pfam" id="PF07993">
    <property type="entry name" value="NAD_binding_4"/>
    <property type="match status" value="1"/>
</dbReference>
<dbReference type="InterPro" id="IPR026055">
    <property type="entry name" value="FAR"/>
</dbReference>
<protein>
    <recommendedName>
        <fullName evidence="9">Fatty acyl-CoA reductase</fullName>
        <ecNumber evidence="9">1.2.1.84</ecNumber>
    </recommendedName>
</protein>
<evidence type="ECO:0000256" key="6">
    <source>
        <dbReference type="ARBA" id="ARBA00023098"/>
    </source>
</evidence>
<comment type="caution">
    <text evidence="12">The sequence shown here is derived from an EMBL/GenBank/DDBJ whole genome shotgun (WGS) entry which is preliminary data.</text>
</comment>
<dbReference type="GO" id="GO:0080019">
    <property type="term" value="F:alcohol-forming very long-chain fatty acyl-CoA reductase activity"/>
    <property type="evidence" value="ECO:0007669"/>
    <property type="project" value="InterPro"/>
</dbReference>
<dbReference type="Proteomes" id="UP000288716">
    <property type="component" value="Unassembled WGS sequence"/>
</dbReference>
<accession>A0A443SR25</accession>
<keyword evidence="13" id="KW-1185">Reference proteome</keyword>
<sequence>ADIEMETNVESPIVNFYNGKSVFVTGATGFLGKVLVEKLIRSCVSVNKIYILLRPKNGFSSKQRFDEFISSKCFDRCSKTILDAKLVIVEGDITEPCLGLSEKDKNVLLTEVSVVFHSAASVKFDDPLKECLKFNVLATKSVLELCHQMKKLKAFVHVSTAYAYCNLSESDEVLYSMKVSPKQLLEAAEWMEASTLEIVGKRLCEGRPNTYTFTKALAEHYINENKGQLPVAIVRPSIITATYKEPAPGWIDSINGPAGACLLGALGIARTMNFYPYNIGDFIPVDVVSNAVIAAGWSIGSNNETDLKVFNVTSGNENPLSWKQFLEYGREMAVKYPSYKTMRPPAQVMKTKKVNMFRHLMTKYISEVFFAHFMDFVLVLLGKKRIMVKVVAKMHSAFDLLEFFAKRQWSFPCRNVRSLFASMSETDRELFFIDVKAIDWRSYSYDFFMGIRRYLLKEDDSNVPKARLWVKK</sequence>
<comment type="function">
    <text evidence="9">Catalyzes the reduction of fatty acyl-CoA to fatty alcohols.</text>
</comment>
<dbReference type="SUPFAM" id="SSF51735">
    <property type="entry name" value="NAD(P)-binding Rossmann-fold domains"/>
    <property type="match status" value="1"/>
</dbReference>
<evidence type="ECO:0000313" key="12">
    <source>
        <dbReference type="EMBL" id="RWS29996.1"/>
    </source>
</evidence>
<dbReference type="InterPro" id="IPR036291">
    <property type="entry name" value="NAD(P)-bd_dom_sf"/>
</dbReference>
<dbReference type="GO" id="GO:0035336">
    <property type="term" value="P:long-chain fatty-acyl-CoA metabolic process"/>
    <property type="evidence" value="ECO:0007669"/>
    <property type="project" value="TreeGrafter"/>
</dbReference>
<dbReference type="InterPro" id="IPR013120">
    <property type="entry name" value="FAR_NAD-bd"/>
</dbReference>
<evidence type="ECO:0000256" key="4">
    <source>
        <dbReference type="ARBA" id="ARBA00022692"/>
    </source>
</evidence>
<keyword evidence="7" id="KW-0472">Membrane</keyword>
<dbReference type="CDD" id="cd05236">
    <property type="entry name" value="FAR-N_SDR_e"/>
    <property type="match status" value="1"/>
</dbReference>
<feature type="domain" description="Thioester reductase (TE)" evidence="11">
    <location>
        <begin position="24"/>
        <end position="292"/>
    </location>
</feature>
<evidence type="ECO:0000313" key="13">
    <source>
        <dbReference type="Proteomes" id="UP000288716"/>
    </source>
</evidence>
<proteinExistence type="inferred from homology"/>
<dbReference type="CDD" id="cd09071">
    <property type="entry name" value="FAR_C"/>
    <property type="match status" value="1"/>
</dbReference>
<keyword evidence="6 9" id="KW-0443">Lipid metabolism</keyword>
<feature type="non-terminal residue" evidence="12">
    <location>
        <position position="1"/>
    </location>
</feature>
<comment type="catalytic activity">
    <reaction evidence="8 9">
        <text>a long-chain fatty acyl-CoA + 2 NADPH + 2 H(+) = a long-chain primary fatty alcohol + 2 NADP(+) + CoA</text>
        <dbReference type="Rhea" id="RHEA:52716"/>
        <dbReference type="ChEBI" id="CHEBI:15378"/>
        <dbReference type="ChEBI" id="CHEBI:57287"/>
        <dbReference type="ChEBI" id="CHEBI:57783"/>
        <dbReference type="ChEBI" id="CHEBI:58349"/>
        <dbReference type="ChEBI" id="CHEBI:77396"/>
        <dbReference type="ChEBI" id="CHEBI:83139"/>
        <dbReference type="EC" id="1.2.1.84"/>
    </reaction>
</comment>
<dbReference type="Pfam" id="PF03015">
    <property type="entry name" value="Sterile"/>
    <property type="match status" value="1"/>
</dbReference>
<evidence type="ECO:0000256" key="3">
    <source>
        <dbReference type="ARBA" id="ARBA00022516"/>
    </source>
</evidence>
<dbReference type="AlphaFoldDB" id="A0A443SR25"/>
<dbReference type="FunFam" id="3.40.50.720:FF:000143">
    <property type="entry name" value="Fatty acyl-CoA reductase"/>
    <property type="match status" value="1"/>
</dbReference>
<evidence type="ECO:0000259" key="10">
    <source>
        <dbReference type="Pfam" id="PF03015"/>
    </source>
</evidence>
<keyword evidence="9" id="KW-0560">Oxidoreductase</keyword>
<keyword evidence="9" id="KW-0521">NADP</keyword>
<dbReference type="GO" id="GO:0102965">
    <property type="term" value="F:alcohol-forming long-chain fatty acyl-CoA reductase activity"/>
    <property type="evidence" value="ECO:0007669"/>
    <property type="project" value="UniProtKB-EC"/>
</dbReference>
<dbReference type="InterPro" id="IPR033640">
    <property type="entry name" value="FAR_C"/>
</dbReference>
<keyword evidence="5" id="KW-1133">Transmembrane helix</keyword>
<name>A0A443SR25_9ACAR</name>
<dbReference type="Gene3D" id="3.40.50.720">
    <property type="entry name" value="NAD(P)-binding Rossmann-like Domain"/>
    <property type="match status" value="1"/>
</dbReference>